<evidence type="ECO:0000313" key="3">
    <source>
        <dbReference type="Proteomes" id="UP000504882"/>
    </source>
</evidence>
<dbReference type="Gene3D" id="3.40.50.1110">
    <property type="entry name" value="SGNH hydrolase"/>
    <property type="match status" value="1"/>
</dbReference>
<comment type="caution">
    <text evidence="2">The sequence shown here is derived from an EMBL/GenBank/DDBJ whole genome shotgun (WGS) entry which is preliminary data.</text>
</comment>
<keyword evidence="3" id="KW-1185">Reference proteome</keyword>
<dbReference type="InterPro" id="IPR036514">
    <property type="entry name" value="SGNH_hydro_sf"/>
</dbReference>
<dbReference type="Pfam" id="PF13472">
    <property type="entry name" value="Lipase_GDSL_2"/>
    <property type="match status" value="1"/>
</dbReference>
<gene>
    <name evidence="2" type="ORF">EXU48_07195</name>
</gene>
<organism evidence="2 3">
    <name type="scientific">Occultella glacieicola</name>
    <dbReference type="NCBI Taxonomy" id="2518684"/>
    <lineage>
        <taxon>Bacteria</taxon>
        <taxon>Bacillati</taxon>
        <taxon>Actinomycetota</taxon>
        <taxon>Actinomycetes</taxon>
        <taxon>Micrococcales</taxon>
        <taxon>Ruaniaceae</taxon>
        <taxon>Occultella</taxon>
    </lineage>
</organism>
<feature type="domain" description="SGNH hydrolase-type esterase" evidence="1">
    <location>
        <begin position="147"/>
        <end position="314"/>
    </location>
</feature>
<reference evidence="2 3" key="1">
    <citation type="submission" date="2019-03" db="EMBL/GenBank/DDBJ databases">
        <title>Genomic features of bacteria from cold environments.</title>
        <authorList>
            <person name="Shen L."/>
        </authorList>
    </citation>
    <scope>NUCLEOTIDE SEQUENCE [LARGE SCALE GENOMIC DNA]</scope>
    <source>
        <strain evidence="3">T3246-1</strain>
    </source>
</reference>
<dbReference type="Proteomes" id="UP000504882">
    <property type="component" value="Unassembled WGS sequence"/>
</dbReference>
<dbReference type="EMBL" id="SMNA01000003">
    <property type="protein sequence ID" value="TDE96019.1"/>
    <property type="molecule type" value="Genomic_DNA"/>
</dbReference>
<proteinExistence type="predicted"/>
<dbReference type="RefSeq" id="WP_133106949.1">
    <property type="nucleotide sequence ID" value="NZ_SMNA01000003.1"/>
</dbReference>
<protein>
    <recommendedName>
        <fullName evidence="1">SGNH hydrolase-type esterase domain-containing protein</fullName>
    </recommendedName>
</protein>
<dbReference type="SUPFAM" id="SSF52266">
    <property type="entry name" value="SGNH hydrolase"/>
    <property type="match status" value="1"/>
</dbReference>
<evidence type="ECO:0000259" key="1">
    <source>
        <dbReference type="Pfam" id="PF13472"/>
    </source>
</evidence>
<name>A0ABY2E6C2_9MICO</name>
<sequence>MTVELRPDVRPEAWRGAVGWEARDGALRVWRLLPGLVDRAFAPELVAMARQSAGVRLEVVTDAESVELDGELVLDVIRDTRVDVVVDGVLHRRVDIDAGPFTIHVPLPAGEHRLQVWLPQDGETWIRSVRLTGSAQAGPDPATRWTAYGSSITQCSAAGGPSETWPALVARALDWDLTCLGFGGQCHLDPVAVRTITGIPADVVSLCLGINVQGGATMSQRTFGPQVAGLIDQVRAGHPAAAIAVITPIVSAPLETTPNAVGVTLEWMREAIADVLAGTDDDRLHLIDGPTIIGHQDRHLLSDEVHPTADGYRLMGERLAAALGPLRG</sequence>
<accession>A0ABY2E6C2</accession>
<dbReference type="Gene3D" id="2.60.120.260">
    <property type="entry name" value="Galactose-binding domain-like"/>
    <property type="match status" value="1"/>
</dbReference>
<evidence type="ECO:0000313" key="2">
    <source>
        <dbReference type="EMBL" id="TDE96019.1"/>
    </source>
</evidence>
<dbReference type="InterPro" id="IPR013830">
    <property type="entry name" value="SGNH_hydro"/>
</dbReference>